<keyword evidence="4" id="KW-0285">Flavoprotein</keyword>
<evidence type="ECO:0000256" key="6">
    <source>
        <dbReference type="ARBA" id="ARBA00023002"/>
    </source>
</evidence>
<protein>
    <recommendedName>
        <fullName evidence="8">Propionate 3-nitronate monooxygenase</fullName>
    </recommendedName>
</protein>
<evidence type="ECO:0000313" key="10">
    <source>
        <dbReference type="EMBL" id="MEQ3551641.1"/>
    </source>
</evidence>
<dbReference type="PANTHER" id="PTHR42747">
    <property type="entry name" value="NITRONATE MONOOXYGENASE-RELATED"/>
    <property type="match status" value="1"/>
</dbReference>
<proteinExistence type="inferred from homology"/>
<dbReference type="InterPro" id="IPR004136">
    <property type="entry name" value="NMO"/>
</dbReference>
<evidence type="ECO:0000256" key="8">
    <source>
        <dbReference type="ARBA" id="ARBA00031155"/>
    </source>
</evidence>
<comment type="caution">
    <text evidence="10">The sequence shown here is derived from an EMBL/GenBank/DDBJ whole genome shotgun (WGS) entry which is preliminary data.</text>
</comment>
<accession>A0ABV1KAZ0</accession>
<keyword evidence="5" id="KW-0288">FMN</keyword>
<reference evidence="10 11" key="1">
    <citation type="submission" date="2024-03" db="EMBL/GenBank/DDBJ databases">
        <title>Draft genome sequence of Pseudonocardia nematodicida JCM 31783.</title>
        <authorList>
            <person name="Butdee W."/>
            <person name="Duangmal K."/>
        </authorList>
    </citation>
    <scope>NUCLEOTIDE SEQUENCE [LARGE SCALE GENOMIC DNA]</scope>
    <source>
        <strain evidence="10 11">JCM 31783</strain>
    </source>
</reference>
<dbReference type="PANTHER" id="PTHR42747:SF3">
    <property type="entry name" value="NITRONATE MONOOXYGENASE-RELATED"/>
    <property type="match status" value="1"/>
</dbReference>
<organism evidence="10 11">
    <name type="scientific">Pseudonocardia nematodicida</name>
    <dbReference type="NCBI Taxonomy" id="1206997"/>
    <lineage>
        <taxon>Bacteria</taxon>
        <taxon>Bacillati</taxon>
        <taxon>Actinomycetota</taxon>
        <taxon>Actinomycetes</taxon>
        <taxon>Pseudonocardiales</taxon>
        <taxon>Pseudonocardiaceae</taxon>
        <taxon>Pseudonocardia</taxon>
    </lineage>
</organism>
<keyword evidence="11" id="KW-1185">Reference proteome</keyword>
<keyword evidence="6 10" id="KW-0560">Oxidoreductase</keyword>
<evidence type="ECO:0000313" key="11">
    <source>
        <dbReference type="Proteomes" id="UP001494902"/>
    </source>
</evidence>
<name>A0ABV1KAZ0_9PSEU</name>
<sequence>MDARARARDFCERYGLGAPVLEAPMAGACPPELAAEVVAAGGMGAAGVVNDPPETIASWARRFRDLAGDAPFQLNLWVPDPPAESGDERAVAAFLDRLGGRATDTAGAGPEYAAQQQAVLDARPTVASSIMGLFDEAFVTALHDAGVAWFACATTLDEALAAQRAGADAVVAQGIEAGGHRGTADPGLATRTGVGTFALVPALADALSIPVVAAGGVADGRALAAALTLGASAVQIGTTLLRTPEAGVDDGWAASLDGLPPERPVLTRAYTGRPARAVPTGYVRAWDDPHAPDPAPYPQQRRLVARYRAGEPGAVDRVNHWAGQAAGRATADPAREVVARMWREAGALLP</sequence>
<dbReference type="InterPro" id="IPR013785">
    <property type="entry name" value="Aldolase_TIM"/>
</dbReference>
<gene>
    <name evidence="10" type="ORF">WIS52_14290</name>
</gene>
<keyword evidence="7 10" id="KW-0503">Monooxygenase</keyword>
<evidence type="ECO:0000256" key="4">
    <source>
        <dbReference type="ARBA" id="ARBA00022630"/>
    </source>
</evidence>
<evidence type="ECO:0000256" key="7">
    <source>
        <dbReference type="ARBA" id="ARBA00023033"/>
    </source>
</evidence>
<dbReference type="EMBL" id="JBEDNQ010000005">
    <property type="protein sequence ID" value="MEQ3551641.1"/>
    <property type="molecule type" value="Genomic_DNA"/>
</dbReference>
<dbReference type="Gene3D" id="3.20.20.70">
    <property type="entry name" value="Aldolase class I"/>
    <property type="match status" value="1"/>
</dbReference>
<comment type="catalytic activity">
    <reaction evidence="9">
        <text>3 propionate 3-nitronate + 3 O2 + H2O = 3 3-oxopropanoate + 2 nitrate + nitrite + H2O2 + 3 H(+)</text>
        <dbReference type="Rhea" id="RHEA:57332"/>
        <dbReference type="ChEBI" id="CHEBI:15377"/>
        <dbReference type="ChEBI" id="CHEBI:15378"/>
        <dbReference type="ChEBI" id="CHEBI:15379"/>
        <dbReference type="ChEBI" id="CHEBI:16240"/>
        <dbReference type="ChEBI" id="CHEBI:16301"/>
        <dbReference type="ChEBI" id="CHEBI:17632"/>
        <dbReference type="ChEBI" id="CHEBI:33190"/>
        <dbReference type="ChEBI" id="CHEBI:136067"/>
    </reaction>
</comment>
<dbReference type="CDD" id="cd04730">
    <property type="entry name" value="NPD_like"/>
    <property type="match status" value="1"/>
</dbReference>
<dbReference type="SUPFAM" id="SSF51412">
    <property type="entry name" value="Inosine monophosphate dehydrogenase (IMPDH)"/>
    <property type="match status" value="1"/>
</dbReference>
<comment type="similarity">
    <text evidence="2">Belongs to the nitronate monooxygenase family. NMO class I subfamily.</text>
</comment>
<dbReference type="RefSeq" id="WP_349298713.1">
    <property type="nucleotide sequence ID" value="NZ_JBEDNQ010000005.1"/>
</dbReference>
<dbReference type="Pfam" id="PF03060">
    <property type="entry name" value="NMO"/>
    <property type="match status" value="1"/>
</dbReference>
<keyword evidence="3" id="KW-0216">Detoxification</keyword>
<evidence type="ECO:0000256" key="9">
    <source>
        <dbReference type="ARBA" id="ARBA00049401"/>
    </source>
</evidence>
<evidence type="ECO:0000256" key="2">
    <source>
        <dbReference type="ARBA" id="ARBA00009881"/>
    </source>
</evidence>
<comment type="cofactor">
    <cofactor evidence="1">
        <name>FMN</name>
        <dbReference type="ChEBI" id="CHEBI:58210"/>
    </cofactor>
</comment>
<evidence type="ECO:0000256" key="5">
    <source>
        <dbReference type="ARBA" id="ARBA00022643"/>
    </source>
</evidence>
<evidence type="ECO:0000256" key="3">
    <source>
        <dbReference type="ARBA" id="ARBA00022575"/>
    </source>
</evidence>
<dbReference type="GO" id="GO:0004497">
    <property type="term" value="F:monooxygenase activity"/>
    <property type="evidence" value="ECO:0007669"/>
    <property type="project" value="UniProtKB-KW"/>
</dbReference>
<evidence type="ECO:0000256" key="1">
    <source>
        <dbReference type="ARBA" id="ARBA00001917"/>
    </source>
</evidence>
<dbReference type="Proteomes" id="UP001494902">
    <property type="component" value="Unassembled WGS sequence"/>
</dbReference>